<evidence type="ECO:0000313" key="1">
    <source>
        <dbReference type="EMBL" id="CAF4565418.1"/>
    </source>
</evidence>
<organism evidence="1 2">
    <name type="scientific">Didymodactylos carnosus</name>
    <dbReference type="NCBI Taxonomy" id="1234261"/>
    <lineage>
        <taxon>Eukaryota</taxon>
        <taxon>Metazoa</taxon>
        <taxon>Spiralia</taxon>
        <taxon>Gnathifera</taxon>
        <taxon>Rotifera</taxon>
        <taxon>Eurotatoria</taxon>
        <taxon>Bdelloidea</taxon>
        <taxon>Philodinida</taxon>
        <taxon>Philodinidae</taxon>
        <taxon>Didymodactylos</taxon>
    </lineage>
</organism>
<accession>A0A8S2YQN3</accession>
<comment type="caution">
    <text evidence="1">The sequence shown here is derived from an EMBL/GenBank/DDBJ whole genome shotgun (WGS) entry which is preliminary data.</text>
</comment>
<dbReference type="EMBL" id="CAJOBC010118977">
    <property type="protein sequence ID" value="CAF4565418.1"/>
    <property type="molecule type" value="Genomic_DNA"/>
</dbReference>
<protein>
    <submittedName>
        <fullName evidence="1">Uncharacterized protein</fullName>
    </submittedName>
</protein>
<dbReference type="AlphaFoldDB" id="A0A8S2YQN3"/>
<reference evidence="1" key="1">
    <citation type="submission" date="2021-02" db="EMBL/GenBank/DDBJ databases">
        <authorList>
            <person name="Nowell W R."/>
        </authorList>
    </citation>
    <scope>NUCLEOTIDE SEQUENCE</scope>
</reference>
<name>A0A8S2YQN3_9BILA</name>
<proteinExistence type="predicted"/>
<dbReference type="Proteomes" id="UP000681722">
    <property type="component" value="Unassembled WGS sequence"/>
</dbReference>
<evidence type="ECO:0000313" key="2">
    <source>
        <dbReference type="Proteomes" id="UP000681722"/>
    </source>
</evidence>
<gene>
    <name evidence="1" type="ORF">SRO942_LOCUS47557</name>
</gene>
<sequence length="206" mass="24255">MWKSNGGKKIAYIDKKEVFETHYFVSENHENKQQPIEEKFQKRAYVLKKKREEDPDPCQVVVHYIGDIEKAVLSKKLRTPKSVIHTIDERVRVEEPSQVYRQLVSSTEGVTTVNNSRQVENRRARHLAQFKLSQNEIYSTYKIALDNKSFVKQFILTPNLIIICGHDKGMEMFKQLLKIIKTKIMLSYDTTLQLTDAYVRYTVIWN</sequence>